<proteinExistence type="predicted"/>
<reference evidence="2" key="2">
    <citation type="journal article" date="2015" name="Data Brief">
        <title>Shoot transcriptome of the giant reed, Arundo donax.</title>
        <authorList>
            <person name="Barrero R.A."/>
            <person name="Guerrero F.D."/>
            <person name="Moolhuijzen P."/>
            <person name="Goolsby J.A."/>
            <person name="Tidwell J."/>
            <person name="Bellgard S.E."/>
            <person name="Bellgard M.I."/>
        </authorList>
    </citation>
    <scope>NUCLEOTIDE SEQUENCE</scope>
    <source>
        <tissue evidence="2">Shoot tissue taken approximately 20 cm above the soil surface</tissue>
    </source>
</reference>
<protein>
    <submittedName>
        <fullName evidence="2">Uncharacterized protein</fullName>
    </submittedName>
</protein>
<dbReference type="AlphaFoldDB" id="A0A0A9GI67"/>
<evidence type="ECO:0000313" key="2">
    <source>
        <dbReference type="EMBL" id="JAE22221.1"/>
    </source>
</evidence>
<organism evidence="2">
    <name type="scientific">Arundo donax</name>
    <name type="common">Giant reed</name>
    <name type="synonym">Donax arundinaceus</name>
    <dbReference type="NCBI Taxonomy" id="35708"/>
    <lineage>
        <taxon>Eukaryota</taxon>
        <taxon>Viridiplantae</taxon>
        <taxon>Streptophyta</taxon>
        <taxon>Embryophyta</taxon>
        <taxon>Tracheophyta</taxon>
        <taxon>Spermatophyta</taxon>
        <taxon>Magnoliopsida</taxon>
        <taxon>Liliopsida</taxon>
        <taxon>Poales</taxon>
        <taxon>Poaceae</taxon>
        <taxon>PACMAD clade</taxon>
        <taxon>Arundinoideae</taxon>
        <taxon>Arundineae</taxon>
        <taxon>Arundo</taxon>
    </lineage>
</organism>
<sequence length="63" mass="6915">MYIRESEPCGGGRTGISPHFLLQLNSFSTCCLVGTRGIFFFSFVFGVRLDLALVLALVVVVME</sequence>
<keyword evidence="1" id="KW-1133">Transmembrane helix</keyword>
<reference evidence="2" key="1">
    <citation type="submission" date="2014-09" db="EMBL/GenBank/DDBJ databases">
        <authorList>
            <person name="Magalhaes I.L.F."/>
            <person name="Oliveira U."/>
            <person name="Santos F.R."/>
            <person name="Vidigal T.H.D.A."/>
            <person name="Brescovit A.D."/>
            <person name="Santos A.J."/>
        </authorList>
    </citation>
    <scope>NUCLEOTIDE SEQUENCE</scope>
    <source>
        <tissue evidence="2">Shoot tissue taken approximately 20 cm above the soil surface</tissue>
    </source>
</reference>
<keyword evidence="1" id="KW-0812">Transmembrane</keyword>
<evidence type="ECO:0000256" key="1">
    <source>
        <dbReference type="SAM" id="Phobius"/>
    </source>
</evidence>
<feature type="transmembrane region" description="Helical" evidence="1">
    <location>
        <begin position="38"/>
        <end position="62"/>
    </location>
</feature>
<keyword evidence="1" id="KW-0472">Membrane</keyword>
<accession>A0A0A9GI67</accession>
<dbReference type="EMBL" id="GBRH01175675">
    <property type="protein sequence ID" value="JAE22221.1"/>
    <property type="molecule type" value="Transcribed_RNA"/>
</dbReference>
<name>A0A0A9GI67_ARUDO</name>